<geneLocation type="plasmid" evidence="2">
    <name>pne1b</name>
</geneLocation>
<keyword evidence="1" id="KW-0614">Plasmid</keyword>
<protein>
    <submittedName>
        <fullName evidence="1">Type III secretion chaperone SycN</fullName>
    </submittedName>
</protein>
<dbReference type="Gene3D" id="3.30.1460.10">
    <property type="match status" value="1"/>
</dbReference>
<dbReference type="AlphaFoldDB" id="A0A6B9G3U4"/>
<evidence type="ECO:0000313" key="1">
    <source>
        <dbReference type="EMBL" id="QGY32154.1"/>
    </source>
</evidence>
<proteinExistence type="predicted"/>
<gene>
    <name evidence="1" type="ORF">CUN67_24485</name>
</gene>
<sequence>MELQTERRLEQFLQLAELPASQISSRMEFVMQPFRLYIECLDRHILLTLGQEVEPAYQTQILRKSLKACHPARTQGSPVRAWQMRGQQMLSCSPLKESGVNHWLACLNSLRRLLEMLNGGQR</sequence>
<dbReference type="EMBL" id="CP024770">
    <property type="protein sequence ID" value="QGY32154.1"/>
    <property type="molecule type" value="Genomic_DNA"/>
</dbReference>
<dbReference type="RefSeq" id="WP_208718050.1">
    <property type="nucleotide sequence ID" value="NZ_CP024770.1"/>
</dbReference>
<dbReference type="Proteomes" id="UP000502005">
    <property type="component" value="Plasmid pNE1B"/>
</dbReference>
<reference evidence="1 2" key="1">
    <citation type="submission" date="2017-11" db="EMBL/GenBank/DDBJ databases">
        <title>Genome sequence of Pantoea cypripedii NE1.</title>
        <authorList>
            <person name="Nascimento F.X."/>
        </authorList>
    </citation>
    <scope>NUCLEOTIDE SEQUENCE [LARGE SCALE GENOMIC DNA]</scope>
    <source>
        <strain evidence="1 2">NE1</strain>
        <plasmid evidence="2">pne1b</plasmid>
    </source>
</reference>
<accession>A0A6B9G3U4</accession>
<evidence type="ECO:0000313" key="2">
    <source>
        <dbReference type="Proteomes" id="UP000502005"/>
    </source>
</evidence>
<organism evidence="1 2">
    <name type="scientific">Pantoea cypripedii</name>
    <name type="common">Pectobacterium cypripedii</name>
    <name type="synonym">Erwinia cypripedii</name>
    <dbReference type="NCBI Taxonomy" id="55209"/>
    <lineage>
        <taxon>Bacteria</taxon>
        <taxon>Pseudomonadati</taxon>
        <taxon>Pseudomonadota</taxon>
        <taxon>Gammaproteobacteria</taxon>
        <taxon>Enterobacterales</taxon>
        <taxon>Erwiniaceae</taxon>
        <taxon>Pantoea</taxon>
    </lineage>
</organism>
<name>A0A6B9G3U4_PANCY</name>